<dbReference type="PANTHER" id="PTHR42646">
    <property type="entry name" value="FLAP ENDONUCLEASE XNI"/>
    <property type="match status" value="1"/>
</dbReference>
<comment type="caution">
    <text evidence="8">The sequence shown here is derived from an EMBL/GenBank/DDBJ whole genome shotgun (WGS) entry which is preliminary data.</text>
</comment>
<gene>
    <name evidence="8" type="ORF">DI609_10310</name>
</gene>
<sequence>MGRVTTSLPRLLLIDGHSMAFRAFYALPAENFSTSGGQHTNAVYGFLSMLSNILAEEQPDFVAVAFDVGRKTFRTEMFPEYKAQREAAPEEFRGQVELIREVLGTLGITTLSRESFEADDIVATLSTQAGSDFETLLVTGDRDYLQLVNDTTTVLYPMRGVSTLHRFTPAAVEEKYGLTPQQYPDFAALRGDPSDNLPSVPKVGEKTATKWITQYGSLDGLIEHAEEIKGVAGQNFRDRIEQVKLNRQLTQMITDMDLEVGPADLAFQGAVASEVAARFDELEFGTNLRERVLKAVPHDADAEADAAEKAPEVSVTITDQPLAEWLQGDGDGAAREHVAVFV</sequence>
<dbReference type="InterPro" id="IPR038969">
    <property type="entry name" value="FEN"/>
</dbReference>
<dbReference type="FunFam" id="1.10.150.20:FF:000003">
    <property type="entry name" value="DNA polymerase I"/>
    <property type="match status" value="1"/>
</dbReference>
<feature type="non-terminal residue" evidence="8">
    <location>
        <position position="342"/>
    </location>
</feature>
<dbReference type="CDD" id="cd09859">
    <property type="entry name" value="PIN_53EXO"/>
    <property type="match status" value="1"/>
</dbReference>
<evidence type="ECO:0000313" key="8">
    <source>
        <dbReference type="EMBL" id="PZO98583.1"/>
    </source>
</evidence>
<dbReference type="InterPro" id="IPR002421">
    <property type="entry name" value="5-3_exonuclease"/>
</dbReference>
<feature type="domain" description="5'-3' exonuclease" evidence="7">
    <location>
        <begin position="9"/>
        <end position="268"/>
    </location>
</feature>
<dbReference type="SMART" id="SM00279">
    <property type="entry name" value="HhH2"/>
    <property type="match status" value="1"/>
</dbReference>
<dbReference type="CDD" id="cd09898">
    <property type="entry name" value="H3TH_53EXO"/>
    <property type="match status" value="1"/>
</dbReference>
<dbReference type="InterPro" id="IPR020046">
    <property type="entry name" value="5-3_exonucl_a-hlix_arch_N"/>
</dbReference>
<dbReference type="GO" id="GO:0008409">
    <property type="term" value="F:5'-3' exonuclease activity"/>
    <property type="evidence" value="ECO:0007669"/>
    <property type="project" value="InterPro"/>
</dbReference>
<dbReference type="InterPro" id="IPR020045">
    <property type="entry name" value="DNA_polI_H3TH"/>
</dbReference>
<name>A0A2W5AXZ4_9CORY</name>
<dbReference type="Proteomes" id="UP000249451">
    <property type="component" value="Unassembled WGS sequence"/>
</dbReference>
<proteinExistence type="predicted"/>
<dbReference type="Pfam" id="PF02739">
    <property type="entry name" value="5_3_exonuc_N"/>
    <property type="match status" value="1"/>
</dbReference>
<evidence type="ECO:0000256" key="3">
    <source>
        <dbReference type="ARBA" id="ARBA00022839"/>
    </source>
</evidence>
<protein>
    <recommendedName>
        <fullName evidence="6">5'-3' exonuclease</fullName>
    </recommendedName>
</protein>
<dbReference type="Pfam" id="PF01367">
    <property type="entry name" value="5_3_exonuc"/>
    <property type="match status" value="1"/>
</dbReference>
<accession>A0A2W5AXZ4</accession>
<dbReference type="AlphaFoldDB" id="A0A2W5AXZ4"/>
<keyword evidence="3" id="KW-0269">Exonuclease</keyword>
<dbReference type="InterPro" id="IPR008918">
    <property type="entry name" value="HhH2"/>
</dbReference>
<dbReference type="InterPro" id="IPR029060">
    <property type="entry name" value="PIN-like_dom_sf"/>
</dbReference>
<dbReference type="Gene3D" id="1.10.150.20">
    <property type="entry name" value="5' to 3' exonuclease, C-terminal subdomain"/>
    <property type="match status" value="1"/>
</dbReference>
<evidence type="ECO:0000256" key="5">
    <source>
        <dbReference type="ARBA" id="ARBA00049957"/>
    </source>
</evidence>
<dbReference type="SMART" id="SM00475">
    <property type="entry name" value="53EXOc"/>
    <property type="match status" value="1"/>
</dbReference>
<dbReference type="GO" id="GO:0033567">
    <property type="term" value="P:DNA replication, Okazaki fragment processing"/>
    <property type="evidence" value="ECO:0007669"/>
    <property type="project" value="InterPro"/>
</dbReference>
<keyword evidence="4" id="KW-0238">DNA-binding</keyword>
<evidence type="ECO:0000313" key="9">
    <source>
        <dbReference type="Proteomes" id="UP000249451"/>
    </source>
</evidence>
<evidence type="ECO:0000259" key="7">
    <source>
        <dbReference type="SMART" id="SM00475"/>
    </source>
</evidence>
<evidence type="ECO:0000256" key="2">
    <source>
        <dbReference type="ARBA" id="ARBA00022801"/>
    </source>
</evidence>
<dbReference type="SUPFAM" id="SSF47807">
    <property type="entry name" value="5' to 3' exonuclease, C-terminal subdomain"/>
    <property type="match status" value="1"/>
</dbReference>
<evidence type="ECO:0000256" key="1">
    <source>
        <dbReference type="ARBA" id="ARBA00022722"/>
    </source>
</evidence>
<dbReference type="EMBL" id="QFNY01000274">
    <property type="protein sequence ID" value="PZO98583.1"/>
    <property type="molecule type" value="Genomic_DNA"/>
</dbReference>
<evidence type="ECO:0000256" key="6">
    <source>
        <dbReference type="ARBA" id="ARBA00050026"/>
    </source>
</evidence>
<dbReference type="FunFam" id="3.40.50.1010:FF:000001">
    <property type="entry name" value="DNA polymerase I"/>
    <property type="match status" value="1"/>
</dbReference>
<reference evidence="8 9" key="1">
    <citation type="submission" date="2017-11" db="EMBL/GenBank/DDBJ databases">
        <title>Infants hospitalized years apart are colonized by the same room-sourced microbial strains.</title>
        <authorList>
            <person name="Brooks B."/>
            <person name="Olm M.R."/>
            <person name="Firek B.A."/>
            <person name="Baker R."/>
            <person name="Thomas B.C."/>
            <person name="Morowitz M.J."/>
            <person name="Banfield J.F."/>
        </authorList>
    </citation>
    <scope>NUCLEOTIDE SEQUENCE [LARGE SCALE GENOMIC DNA]</scope>
    <source>
        <strain evidence="8">S2_012_000_R3_87</strain>
    </source>
</reference>
<evidence type="ECO:0000256" key="4">
    <source>
        <dbReference type="ARBA" id="ARBA00023125"/>
    </source>
</evidence>
<dbReference type="Gene3D" id="3.40.50.1010">
    <property type="entry name" value="5'-nuclease"/>
    <property type="match status" value="1"/>
</dbReference>
<dbReference type="PANTHER" id="PTHR42646:SF2">
    <property type="entry name" value="5'-3' EXONUCLEASE FAMILY PROTEIN"/>
    <property type="match status" value="1"/>
</dbReference>
<keyword evidence="2" id="KW-0378">Hydrolase</keyword>
<dbReference type="SUPFAM" id="SSF88723">
    <property type="entry name" value="PIN domain-like"/>
    <property type="match status" value="1"/>
</dbReference>
<dbReference type="InterPro" id="IPR036279">
    <property type="entry name" value="5-3_exonuclease_C_sf"/>
</dbReference>
<organism evidence="8 9">
    <name type="scientific">Corynebacterium urealyticum</name>
    <dbReference type="NCBI Taxonomy" id="43771"/>
    <lineage>
        <taxon>Bacteria</taxon>
        <taxon>Bacillati</taxon>
        <taxon>Actinomycetota</taxon>
        <taxon>Actinomycetes</taxon>
        <taxon>Mycobacteriales</taxon>
        <taxon>Corynebacteriaceae</taxon>
        <taxon>Corynebacterium</taxon>
    </lineage>
</organism>
<dbReference type="GO" id="GO:0017108">
    <property type="term" value="F:5'-flap endonuclease activity"/>
    <property type="evidence" value="ECO:0007669"/>
    <property type="project" value="InterPro"/>
</dbReference>
<comment type="function">
    <text evidence="5">5'-3' exonuclease acting preferentially on double-stranded DNA.</text>
</comment>
<keyword evidence="1" id="KW-0540">Nuclease</keyword>
<dbReference type="GO" id="GO:0003677">
    <property type="term" value="F:DNA binding"/>
    <property type="evidence" value="ECO:0007669"/>
    <property type="project" value="UniProtKB-KW"/>
</dbReference>